<evidence type="ECO:0000256" key="1">
    <source>
        <dbReference type="ARBA" id="ARBA00001961"/>
    </source>
</evidence>
<keyword evidence="6" id="KW-0479">Metal-binding</keyword>
<keyword evidence="9" id="KW-1133">Transmembrane helix</keyword>
<evidence type="ECO:0000259" key="15">
    <source>
        <dbReference type="PROSITE" id="PS51471"/>
    </source>
</evidence>
<keyword evidence="8" id="KW-0735">Signal-anchor</keyword>
<organism evidence="16 17">
    <name type="scientific">Urochloa decumbens</name>
    <dbReference type="NCBI Taxonomy" id="240449"/>
    <lineage>
        <taxon>Eukaryota</taxon>
        <taxon>Viridiplantae</taxon>
        <taxon>Streptophyta</taxon>
        <taxon>Embryophyta</taxon>
        <taxon>Tracheophyta</taxon>
        <taxon>Spermatophyta</taxon>
        <taxon>Magnoliopsida</taxon>
        <taxon>Liliopsida</taxon>
        <taxon>Poales</taxon>
        <taxon>Poaceae</taxon>
        <taxon>PACMAD clade</taxon>
        <taxon>Panicoideae</taxon>
        <taxon>Panicodae</taxon>
        <taxon>Paniceae</taxon>
        <taxon>Melinidinae</taxon>
        <taxon>Urochloa</taxon>
    </lineage>
</organism>
<evidence type="ECO:0000256" key="7">
    <source>
        <dbReference type="ARBA" id="ARBA00022964"/>
    </source>
</evidence>
<evidence type="ECO:0000256" key="2">
    <source>
        <dbReference type="ARBA" id="ARBA00004648"/>
    </source>
</evidence>
<keyword evidence="13" id="KW-0325">Glycoprotein</keyword>
<evidence type="ECO:0000313" key="17">
    <source>
        <dbReference type="Proteomes" id="UP001497457"/>
    </source>
</evidence>
<dbReference type="Pfam" id="PF13640">
    <property type="entry name" value="2OG-FeII_Oxy_3"/>
    <property type="match status" value="1"/>
</dbReference>
<dbReference type="InterPro" id="IPR006620">
    <property type="entry name" value="Pro_4_hyd_alph"/>
</dbReference>
<dbReference type="GO" id="GO:0004656">
    <property type="term" value="F:procollagen-proline 4-dioxygenase activity"/>
    <property type="evidence" value="ECO:0007669"/>
    <property type="project" value="UniProtKB-EC"/>
</dbReference>
<keyword evidence="12" id="KW-0472">Membrane</keyword>
<dbReference type="PROSITE" id="PS51471">
    <property type="entry name" value="FE2OG_OXY"/>
    <property type="match status" value="1"/>
</dbReference>
<name>A0ABC8VY53_9POAL</name>
<dbReference type="PANTHER" id="PTHR10869:SF243">
    <property type="entry name" value="OS10G0497800 PROTEIN"/>
    <property type="match status" value="1"/>
</dbReference>
<protein>
    <recommendedName>
        <fullName evidence="4">procollagen-proline 4-dioxygenase</fullName>
        <ecNumber evidence="4">1.14.11.2</ecNumber>
    </recommendedName>
</protein>
<reference evidence="16" key="1">
    <citation type="submission" date="2024-10" db="EMBL/GenBank/DDBJ databases">
        <authorList>
            <person name="Ryan C."/>
        </authorList>
    </citation>
    <scope>NUCLEOTIDE SEQUENCE [LARGE SCALE GENOMIC DNA]</scope>
</reference>
<sequence>MGEDKAEPWTEELSSEPRATMYHNFLSKEECEHLISHAKPHLTKSRVVDTVTGGSKESSSRTSSGMFFRREQDKVIRKIEKRIADYTSIPVENGEGLQVLHYGIGQKFDPHCDYYENSPVTKYGGPRQATLLMYLSDVEEGGETVFPSATPKSSLPLLSFDPFTNRKGISVKPKMGDALLFWSMKPDGSLDPKSQHGANPVVKGDKWSATKWMHVHEYKY</sequence>
<dbReference type="FunFam" id="2.60.120.620:FF:000002">
    <property type="entry name" value="Prolyl 4-hydroxylase 4"/>
    <property type="match status" value="1"/>
</dbReference>
<dbReference type="AlphaFoldDB" id="A0ABC8VY53"/>
<evidence type="ECO:0000256" key="5">
    <source>
        <dbReference type="ARBA" id="ARBA00022692"/>
    </source>
</evidence>
<dbReference type="GO" id="GO:0005789">
    <property type="term" value="C:endoplasmic reticulum membrane"/>
    <property type="evidence" value="ECO:0007669"/>
    <property type="project" value="UniProtKB-SubCell"/>
</dbReference>
<evidence type="ECO:0000256" key="6">
    <source>
        <dbReference type="ARBA" id="ARBA00022723"/>
    </source>
</evidence>
<dbReference type="EMBL" id="OZ075121">
    <property type="protein sequence ID" value="CAL4898913.1"/>
    <property type="molecule type" value="Genomic_DNA"/>
</dbReference>
<dbReference type="GO" id="GO:0046872">
    <property type="term" value="F:metal ion binding"/>
    <property type="evidence" value="ECO:0007669"/>
    <property type="project" value="UniProtKB-KW"/>
</dbReference>
<dbReference type="InterPro" id="IPR005123">
    <property type="entry name" value="Oxoglu/Fe-dep_dioxygenase_dom"/>
</dbReference>
<keyword evidence="11" id="KW-0408">Iron</keyword>
<keyword evidence="5" id="KW-0812">Transmembrane</keyword>
<evidence type="ECO:0000256" key="4">
    <source>
        <dbReference type="ARBA" id="ARBA00012269"/>
    </source>
</evidence>
<evidence type="ECO:0000256" key="11">
    <source>
        <dbReference type="ARBA" id="ARBA00023004"/>
    </source>
</evidence>
<comment type="cofactor">
    <cofactor evidence="1">
        <name>L-ascorbate</name>
        <dbReference type="ChEBI" id="CHEBI:38290"/>
    </cofactor>
</comment>
<dbReference type="Gene3D" id="2.60.120.620">
    <property type="entry name" value="q2cbj1_9rhob like domain"/>
    <property type="match status" value="1"/>
</dbReference>
<comment type="similarity">
    <text evidence="3">Belongs to the P4HA family.</text>
</comment>
<dbReference type="PANTHER" id="PTHR10869">
    <property type="entry name" value="PROLYL 4-HYDROXYLASE ALPHA SUBUNIT"/>
    <property type="match status" value="1"/>
</dbReference>
<feature type="domain" description="Fe2OG dioxygenase" evidence="15">
    <location>
        <begin position="93"/>
        <end position="215"/>
    </location>
</feature>
<evidence type="ECO:0000256" key="9">
    <source>
        <dbReference type="ARBA" id="ARBA00022989"/>
    </source>
</evidence>
<evidence type="ECO:0000256" key="12">
    <source>
        <dbReference type="ARBA" id="ARBA00023136"/>
    </source>
</evidence>
<evidence type="ECO:0000256" key="14">
    <source>
        <dbReference type="ARBA" id="ARBA00049169"/>
    </source>
</evidence>
<dbReference type="InterPro" id="IPR044862">
    <property type="entry name" value="Pro_4_hyd_alph_FE2OG_OXY"/>
</dbReference>
<dbReference type="Proteomes" id="UP001497457">
    <property type="component" value="Chromosome 11b"/>
</dbReference>
<accession>A0ABC8VY53</accession>
<evidence type="ECO:0000256" key="8">
    <source>
        <dbReference type="ARBA" id="ARBA00022968"/>
    </source>
</evidence>
<comment type="subcellular location">
    <subcellularLocation>
        <location evidence="2">Endoplasmic reticulum membrane</location>
        <topology evidence="2">Single-pass type II membrane protein</topology>
    </subcellularLocation>
</comment>
<proteinExistence type="inferred from homology"/>
<gene>
    <name evidence="16" type="ORF">URODEC1_LOCUS7970</name>
</gene>
<evidence type="ECO:0000313" key="16">
    <source>
        <dbReference type="EMBL" id="CAL4898913.1"/>
    </source>
</evidence>
<dbReference type="SMART" id="SM00702">
    <property type="entry name" value="P4Hc"/>
    <property type="match status" value="1"/>
</dbReference>
<evidence type="ECO:0000256" key="13">
    <source>
        <dbReference type="ARBA" id="ARBA00023180"/>
    </source>
</evidence>
<evidence type="ECO:0000256" key="3">
    <source>
        <dbReference type="ARBA" id="ARBA00006511"/>
    </source>
</evidence>
<keyword evidence="17" id="KW-1185">Reference proteome</keyword>
<evidence type="ECO:0000256" key="10">
    <source>
        <dbReference type="ARBA" id="ARBA00023002"/>
    </source>
</evidence>
<dbReference type="EC" id="1.14.11.2" evidence="4"/>
<comment type="catalytic activity">
    <reaction evidence="14">
        <text>L-prolyl-[collagen] + 2-oxoglutarate + O2 = trans-4-hydroxy-L-prolyl-[collagen] + succinate + CO2</text>
        <dbReference type="Rhea" id="RHEA:18945"/>
        <dbReference type="Rhea" id="RHEA-COMP:11676"/>
        <dbReference type="Rhea" id="RHEA-COMP:11680"/>
        <dbReference type="ChEBI" id="CHEBI:15379"/>
        <dbReference type="ChEBI" id="CHEBI:16526"/>
        <dbReference type="ChEBI" id="CHEBI:16810"/>
        <dbReference type="ChEBI" id="CHEBI:30031"/>
        <dbReference type="ChEBI" id="CHEBI:50342"/>
        <dbReference type="ChEBI" id="CHEBI:61965"/>
        <dbReference type="EC" id="1.14.11.2"/>
    </reaction>
</comment>
<dbReference type="InterPro" id="IPR045054">
    <property type="entry name" value="P4HA-like"/>
</dbReference>
<keyword evidence="10" id="KW-0560">Oxidoreductase</keyword>
<keyword evidence="7" id="KW-0223">Dioxygenase</keyword>